<dbReference type="InterPro" id="IPR032828">
    <property type="entry name" value="PolyA_RNA-bd"/>
</dbReference>
<dbReference type="InterPro" id="IPR043519">
    <property type="entry name" value="NT_sf"/>
</dbReference>
<keyword evidence="2 4" id="KW-0808">Transferase</keyword>
<protein>
    <recommendedName>
        <fullName evidence="9">Poly(A) polymerase</fullName>
    </recommendedName>
</protein>
<dbReference type="Pfam" id="PF01743">
    <property type="entry name" value="PolyA_pol"/>
    <property type="match status" value="1"/>
</dbReference>
<dbReference type="AlphaFoldDB" id="A0A9J6AYI5"/>
<keyword evidence="4" id="KW-0694">RNA-binding</keyword>
<evidence type="ECO:0000256" key="4">
    <source>
        <dbReference type="RuleBase" id="RU003953"/>
    </source>
</evidence>
<dbReference type="Gene3D" id="3.30.460.10">
    <property type="entry name" value="Beta Polymerase, domain 2"/>
    <property type="match status" value="1"/>
</dbReference>
<evidence type="ECO:0000256" key="3">
    <source>
        <dbReference type="ARBA" id="ARBA00022741"/>
    </source>
</evidence>
<evidence type="ECO:0000256" key="1">
    <source>
        <dbReference type="ARBA" id="ARBA00007265"/>
    </source>
</evidence>
<evidence type="ECO:0000313" key="7">
    <source>
        <dbReference type="EMBL" id="KAG5629338.1"/>
    </source>
</evidence>
<dbReference type="GO" id="GO:0000166">
    <property type="term" value="F:nucleotide binding"/>
    <property type="evidence" value="ECO:0007669"/>
    <property type="project" value="UniProtKB-KW"/>
</dbReference>
<comment type="similarity">
    <text evidence="1 4">Belongs to the tRNA nucleotidyltransferase/poly(A) polymerase family.</text>
</comment>
<evidence type="ECO:0000256" key="2">
    <source>
        <dbReference type="ARBA" id="ARBA00022679"/>
    </source>
</evidence>
<organism evidence="7 8">
    <name type="scientific">Solanum commersonii</name>
    <name type="common">Commerson's wild potato</name>
    <name type="synonym">Commerson's nightshade</name>
    <dbReference type="NCBI Taxonomy" id="4109"/>
    <lineage>
        <taxon>Eukaryota</taxon>
        <taxon>Viridiplantae</taxon>
        <taxon>Streptophyta</taxon>
        <taxon>Embryophyta</taxon>
        <taxon>Tracheophyta</taxon>
        <taxon>Spermatophyta</taxon>
        <taxon>Magnoliopsida</taxon>
        <taxon>eudicotyledons</taxon>
        <taxon>Gunneridae</taxon>
        <taxon>Pentapetalae</taxon>
        <taxon>asterids</taxon>
        <taxon>lamiids</taxon>
        <taxon>Solanales</taxon>
        <taxon>Solanaceae</taxon>
        <taxon>Solanoideae</taxon>
        <taxon>Solaneae</taxon>
        <taxon>Solanum</taxon>
    </lineage>
</organism>
<dbReference type="PANTHER" id="PTHR43051:SF4">
    <property type="entry name" value="POLY(A) POLYMERASE I-LIKE"/>
    <property type="match status" value="1"/>
</dbReference>
<proteinExistence type="inferred from homology"/>
<dbReference type="Gene3D" id="1.10.3090.10">
    <property type="entry name" value="cca-adding enzyme, domain 2"/>
    <property type="match status" value="1"/>
</dbReference>
<comment type="caution">
    <text evidence="7">The sequence shown here is derived from an EMBL/GenBank/DDBJ whole genome shotgun (WGS) entry which is preliminary data.</text>
</comment>
<evidence type="ECO:0000259" key="6">
    <source>
        <dbReference type="Pfam" id="PF12627"/>
    </source>
</evidence>
<dbReference type="Proteomes" id="UP000824120">
    <property type="component" value="Chromosome 1"/>
</dbReference>
<dbReference type="Pfam" id="PF12627">
    <property type="entry name" value="PolyA_pol_RNAbd"/>
    <property type="match status" value="1"/>
</dbReference>
<dbReference type="GO" id="GO:0016779">
    <property type="term" value="F:nucleotidyltransferase activity"/>
    <property type="evidence" value="ECO:0007669"/>
    <property type="project" value="InterPro"/>
</dbReference>
<name>A0A9J6AYI5_SOLCO</name>
<keyword evidence="3" id="KW-0547">Nucleotide-binding</keyword>
<keyword evidence="8" id="KW-1185">Reference proteome</keyword>
<dbReference type="InterPro" id="IPR052191">
    <property type="entry name" value="tRNA_ntf/polyA_polymerase_I"/>
</dbReference>
<evidence type="ECO:0000259" key="5">
    <source>
        <dbReference type="Pfam" id="PF01743"/>
    </source>
</evidence>
<dbReference type="GO" id="GO:0001680">
    <property type="term" value="P:tRNA 3'-terminal CCA addition"/>
    <property type="evidence" value="ECO:0007669"/>
    <property type="project" value="UniProtKB-ARBA"/>
</dbReference>
<accession>A0A9J6AYI5</accession>
<reference evidence="7 8" key="1">
    <citation type="submission" date="2020-09" db="EMBL/GenBank/DDBJ databases">
        <title>De no assembly of potato wild relative species, Solanum commersonii.</title>
        <authorList>
            <person name="Cho K."/>
        </authorList>
    </citation>
    <scope>NUCLEOTIDE SEQUENCE [LARGE SCALE GENOMIC DNA]</scope>
    <source>
        <strain evidence="7">LZ3.2</strain>
        <tissue evidence="7">Leaf</tissue>
    </source>
</reference>
<feature type="domain" description="Poly A polymerase head" evidence="5">
    <location>
        <begin position="95"/>
        <end position="223"/>
    </location>
</feature>
<dbReference type="OrthoDB" id="445712at2759"/>
<dbReference type="InterPro" id="IPR002646">
    <property type="entry name" value="PolA_pol_head_dom"/>
</dbReference>
<evidence type="ECO:0008006" key="9">
    <source>
        <dbReference type="Google" id="ProtNLM"/>
    </source>
</evidence>
<evidence type="ECO:0000313" key="8">
    <source>
        <dbReference type="Proteomes" id="UP000824120"/>
    </source>
</evidence>
<gene>
    <name evidence="7" type="ORF">H5410_001055</name>
</gene>
<feature type="domain" description="tRNA nucleotidyltransferase/poly(A) polymerase RNA and SrmB- binding" evidence="6">
    <location>
        <begin position="251"/>
        <end position="312"/>
    </location>
</feature>
<dbReference type="GO" id="GO:0003723">
    <property type="term" value="F:RNA binding"/>
    <property type="evidence" value="ECO:0007669"/>
    <property type="project" value="UniProtKB-KW"/>
</dbReference>
<dbReference type="SUPFAM" id="SSF81891">
    <property type="entry name" value="Poly A polymerase C-terminal region-like"/>
    <property type="match status" value="1"/>
</dbReference>
<dbReference type="EMBL" id="JACXVP010000001">
    <property type="protein sequence ID" value="KAG5629338.1"/>
    <property type="molecule type" value="Genomic_DNA"/>
</dbReference>
<sequence>MAVPQVLVFRTQLNIRCPFIFCLHNVRKRSSVAAVAVEPVKVLKNRSYNASDGKGDGDAPKWKKLGSEELGISTSMIAKPTRLVLNGLKKKGFEVYLVGGCVRDLILDRTPKDFDILTSAELKEVLKIFQHCEIVGRRFPICHVHIDDTIVEVSSFTTTGRKFKRNGYNVVRRPPACSEADFIRWKNCLARDFTINGLMFDPFAKIVYDYLGGLEDIRRAKVRCVIPANASFIEDCARILRGVRIAGRLRFRFARETAHFIKELASSISRLDKGRILLEMNYMLAYGSAEASLRLLWKFGLLEILLPIQASYLISQGFRRRDRRSNMLLTLFSTLDNLLAPNRPCHSTFHKALVDRPRDPLVVAAFSIAVHCGGSLSDVLGIVRKISQPHDTRFPELIDQNIESDEALLDEMMDLATYVEAALQEMTDEHFVSQALIEYPQAPKSDLVFISWTLSQKVSAIFECVRRGKEKDFRRKRGHKIDYESLALGKLREVRHIFAMVVFDTVFPPHLKD</sequence>
<dbReference type="PANTHER" id="PTHR43051">
    <property type="entry name" value="POLYNUCLEOTIDE ADENYLYLTRANSFERASE FAMILY PROTEIN"/>
    <property type="match status" value="1"/>
</dbReference>
<dbReference type="SUPFAM" id="SSF81301">
    <property type="entry name" value="Nucleotidyltransferase"/>
    <property type="match status" value="1"/>
</dbReference>
<dbReference type="CDD" id="cd05398">
    <property type="entry name" value="NT_ClassII-CCAase"/>
    <property type="match status" value="1"/>
</dbReference>